<gene>
    <name evidence="1" type="ORF">J3R30DRAFT_367921</name>
</gene>
<sequence length="123" mass="14574">MPYDANRGIVVHSTIRNYKSLVHARMSLSMQTGTVNMAKWIQYFSYDIMADFLHGESSQMMRNGDMDNMWHQIESSQESQIWPYLGKPLWHMPQRLMKPKISHSTYKDLYHYLLTKLEVLCTL</sequence>
<dbReference type="Proteomes" id="UP001150266">
    <property type="component" value="Unassembled WGS sequence"/>
</dbReference>
<organism evidence="1 2">
    <name type="scientific">Lentinula aciculospora</name>
    <dbReference type="NCBI Taxonomy" id="153920"/>
    <lineage>
        <taxon>Eukaryota</taxon>
        <taxon>Fungi</taxon>
        <taxon>Dikarya</taxon>
        <taxon>Basidiomycota</taxon>
        <taxon>Agaricomycotina</taxon>
        <taxon>Agaricomycetes</taxon>
        <taxon>Agaricomycetidae</taxon>
        <taxon>Agaricales</taxon>
        <taxon>Marasmiineae</taxon>
        <taxon>Omphalotaceae</taxon>
        <taxon>Lentinula</taxon>
    </lineage>
</organism>
<evidence type="ECO:0000313" key="2">
    <source>
        <dbReference type="Proteomes" id="UP001150266"/>
    </source>
</evidence>
<protein>
    <submittedName>
        <fullName evidence="1">Uncharacterized protein</fullName>
    </submittedName>
</protein>
<reference evidence="1" key="1">
    <citation type="submission" date="2022-08" db="EMBL/GenBank/DDBJ databases">
        <title>A Global Phylogenomic Analysis of the Shiitake Genus Lentinula.</title>
        <authorList>
            <consortium name="DOE Joint Genome Institute"/>
            <person name="Sierra-Patev S."/>
            <person name="Min B."/>
            <person name="Naranjo-Ortiz M."/>
            <person name="Looney B."/>
            <person name="Konkel Z."/>
            <person name="Slot J.C."/>
            <person name="Sakamoto Y."/>
            <person name="Steenwyk J.L."/>
            <person name="Rokas A."/>
            <person name="Carro J."/>
            <person name="Camarero S."/>
            <person name="Ferreira P."/>
            <person name="Molpeceres G."/>
            <person name="Ruiz-Duenas F.J."/>
            <person name="Serrano A."/>
            <person name="Henrissat B."/>
            <person name="Drula E."/>
            <person name="Hughes K.W."/>
            <person name="Mata J.L."/>
            <person name="Ishikawa N.K."/>
            <person name="Vargas-Isla R."/>
            <person name="Ushijima S."/>
            <person name="Smith C.A."/>
            <person name="Ahrendt S."/>
            <person name="Andreopoulos W."/>
            <person name="He G."/>
            <person name="Labutti K."/>
            <person name="Lipzen A."/>
            <person name="Ng V."/>
            <person name="Riley R."/>
            <person name="Sandor L."/>
            <person name="Barry K."/>
            <person name="Martinez A.T."/>
            <person name="Xiao Y."/>
            <person name="Gibbons J.G."/>
            <person name="Terashima K."/>
            <person name="Grigoriev I.V."/>
            <person name="Hibbett D.S."/>
        </authorList>
    </citation>
    <scope>NUCLEOTIDE SEQUENCE</scope>
    <source>
        <strain evidence="1">JLM2183</strain>
    </source>
</reference>
<evidence type="ECO:0000313" key="1">
    <source>
        <dbReference type="EMBL" id="KAJ4476777.1"/>
    </source>
</evidence>
<name>A0A9W9DMJ7_9AGAR</name>
<dbReference type="EMBL" id="JAOTPV010000011">
    <property type="protein sequence ID" value="KAJ4476777.1"/>
    <property type="molecule type" value="Genomic_DNA"/>
</dbReference>
<accession>A0A9W9DMJ7</accession>
<keyword evidence="2" id="KW-1185">Reference proteome</keyword>
<dbReference type="AlphaFoldDB" id="A0A9W9DMJ7"/>
<comment type="caution">
    <text evidence="1">The sequence shown here is derived from an EMBL/GenBank/DDBJ whole genome shotgun (WGS) entry which is preliminary data.</text>
</comment>
<proteinExistence type="predicted"/>